<dbReference type="Proteomes" id="UP000703038">
    <property type="component" value="Unassembled WGS sequence"/>
</dbReference>
<comment type="caution">
    <text evidence="2">The sequence shown here is derived from an EMBL/GenBank/DDBJ whole genome shotgun (WGS) entry which is preliminary data.</text>
</comment>
<reference evidence="2 3" key="1">
    <citation type="submission" date="2021-01" db="EMBL/GenBank/DDBJ databases">
        <title>Genomics of switchgrass bacterial isolates.</title>
        <authorList>
            <person name="Shade A."/>
        </authorList>
    </citation>
    <scope>NUCLEOTIDE SEQUENCE [LARGE SCALE GENOMIC DNA]</scope>
    <source>
        <strain evidence="2 3">PvP111</strain>
    </source>
</reference>
<name>A0ABS2KYB5_9NOCA</name>
<dbReference type="InterPro" id="IPR029032">
    <property type="entry name" value="AhpD-like"/>
</dbReference>
<evidence type="ECO:0000313" key="3">
    <source>
        <dbReference type="Proteomes" id="UP000703038"/>
    </source>
</evidence>
<dbReference type="SUPFAM" id="SSF69118">
    <property type="entry name" value="AhpD-like"/>
    <property type="match status" value="1"/>
</dbReference>
<dbReference type="PANTHER" id="PTHR34846:SF5">
    <property type="entry name" value="CARBOXYMUCONOLACTONE DECARBOXYLASE-LIKE DOMAIN-CONTAINING PROTEIN"/>
    <property type="match status" value="1"/>
</dbReference>
<keyword evidence="3" id="KW-1185">Reference proteome</keyword>
<dbReference type="Gene3D" id="1.20.1290.10">
    <property type="entry name" value="AhpD-like"/>
    <property type="match status" value="1"/>
</dbReference>
<protein>
    <submittedName>
        <fullName evidence="2">AhpD family alkylhydroperoxidase</fullName>
    </submittedName>
</protein>
<evidence type="ECO:0000313" key="2">
    <source>
        <dbReference type="EMBL" id="MBM7416296.1"/>
    </source>
</evidence>
<proteinExistence type="predicted"/>
<dbReference type="InterPro" id="IPR003779">
    <property type="entry name" value="CMD-like"/>
</dbReference>
<dbReference type="PANTHER" id="PTHR34846">
    <property type="entry name" value="4-CARBOXYMUCONOLACTONE DECARBOXYLASE FAMILY PROTEIN (AFU_ORTHOLOGUE AFUA_6G11590)"/>
    <property type="match status" value="1"/>
</dbReference>
<sequence length="178" mass="19577">MTGHRTPPATLRSLRPVNWGIARLAGAVTRTGDMHLFSTLGQTGGLFRAWLFYSGRLMPFGGLPRKDTETVILRVAALRDCRYEQDHHLRLGARAGIDDALADAIAAGPDAPGLDSRTALILRAVDEVVSTRDLSDATWTELTTVWSSRSLIEFVLLVTQYDGLATTITTLRIPRDYQ</sequence>
<evidence type="ECO:0000259" key="1">
    <source>
        <dbReference type="Pfam" id="PF02627"/>
    </source>
</evidence>
<accession>A0ABS2KYB5</accession>
<gene>
    <name evidence="2" type="ORF">JOE42_003029</name>
</gene>
<feature type="domain" description="Carboxymuconolactone decarboxylase-like" evidence="1">
    <location>
        <begin position="46"/>
        <end position="125"/>
    </location>
</feature>
<organism evidence="2 3">
    <name type="scientific">Rhodococcoides corynebacterioides</name>
    <dbReference type="NCBI Taxonomy" id="53972"/>
    <lineage>
        <taxon>Bacteria</taxon>
        <taxon>Bacillati</taxon>
        <taxon>Actinomycetota</taxon>
        <taxon>Actinomycetes</taxon>
        <taxon>Mycobacteriales</taxon>
        <taxon>Nocardiaceae</taxon>
        <taxon>Rhodococcoides</taxon>
    </lineage>
</organism>
<dbReference type="RefSeq" id="WP_307806025.1">
    <property type="nucleotide sequence ID" value="NZ_JAFBBK010000001.1"/>
</dbReference>
<dbReference type="Pfam" id="PF02627">
    <property type="entry name" value="CMD"/>
    <property type="match status" value="1"/>
</dbReference>
<dbReference type="EMBL" id="JAFBBK010000001">
    <property type="protein sequence ID" value="MBM7416296.1"/>
    <property type="molecule type" value="Genomic_DNA"/>
</dbReference>